<feature type="chain" id="PRO_5007880111" evidence="2">
    <location>
        <begin position="24"/>
        <end position="505"/>
    </location>
</feature>
<evidence type="ECO:0000256" key="1">
    <source>
        <dbReference type="SAM" id="MobiDB-lite"/>
    </source>
</evidence>
<sequence length="505" mass="52940">MRSAAFACLFVVTSFISVTGVSAHQRTSSHPYWLASIGHNGLSPFNNDTSFVVYRNVQHAAYGAVGDGVTDDTAAIQKALTDGDACATPSCSGSTLYPKLVYLPPGKYLVSSTLQISMYTQIVGSPISPPTIIASVLFGSSYVLDGYPNTNGSYWNANAASLNFYKSIRNIKIDTTNVLSSTAVTCLNWAVSQATSLRSVSFAMAPHSAHVGVDMVGGGSGTFMGDLVFQGGAVGLSVNNQQFHFRNLSFIGCTTGISTSHLFIGVFQDISFTDCQVGIQGQPVGSGGFNSISLIDSVATNVGVLILAPPQTTSDIRAVVIDNLSTSRVANILISSSPAATTIVLPGNATGFLSVPSYVRGMVYNQTANFTGGETFTYLSKPSSMRASGSRTKLWYTKSKPVFSTLAATSVVNVKYHGVIGDGVTDDLAAIQAVINTYAGTGKMVYFPYGVYRISATLYAPPGTIIQGEAWASIRADSGSSGFWSDESDPQPVLQIGKPGDKGAS</sequence>
<dbReference type="PANTHER" id="PTHR33928:SF2">
    <property type="entry name" value="PECTATE LYASE SUPERFAMILY PROTEIN DOMAIN-CONTAINING PROTEIN-RELATED"/>
    <property type="match status" value="1"/>
</dbReference>
<dbReference type="GO" id="GO:0004650">
    <property type="term" value="F:polygalacturonase activity"/>
    <property type="evidence" value="ECO:0007669"/>
    <property type="project" value="InterPro"/>
</dbReference>
<feature type="domain" description="Rhamnogalacturonase A/B/Epimerase-like pectate lyase" evidence="3">
    <location>
        <begin position="55"/>
        <end position="279"/>
    </location>
</feature>
<dbReference type="Gene3D" id="2.160.20.10">
    <property type="entry name" value="Single-stranded right-handed beta-helix, Pectin lyase-like"/>
    <property type="match status" value="2"/>
</dbReference>
<feature type="signal peptide" evidence="2">
    <location>
        <begin position="1"/>
        <end position="23"/>
    </location>
</feature>
<dbReference type="SUPFAM" id="SSF51126">
    <property type="entry name" value="Pectin lyase-like"/>
    <property type="match status" value="2"/>
</dbReference>
<keyword evidence="5" id="KW-1185">Reference proteome</keyword>
<evidence type="ECO:0000256" key="2">
    <source>
        <dbReference type="SAM" id="SignalP"/>
    </source>
</evidence>
<evidence type="ECO:0000313" key="4">
    <source>
        <dbReference type="EMBL" id="KZP30720.1"/>
    </source>
</evidence>
<dbReference type="InterPro" id="IPR011050">
    <property type="entry name" value="Pectin_lyase_fold/virulence"/>
</dbReference>
<gene>
    <name evidence="4" type="ORF">FIBSPDRAFT_1037986</name>
</gene>
<dbReference type="AlphaFoldDB" id="A0A166TKQ2"/>
<keyword evidence="2" id="KW-0732">Signal</keyword>
<organism evidence="4 5">
    <name type="scientific">Athelia psychrophila</name>
    <dbReference type="NCBI Taxonomy" id="1759441"/>
    <lineage>
        <taxon>Eukaryota</taxon>
        <taxon>Fungi</taxon>
        <taxon>Dikarya</taxon>
        <taxon>Basidiomycota</taxon>
        <taxon>Agaricomycotina</taxon>
        <taxon>Agaricomycetes</taxon>
        <taxon>Agaricomycetidae</taxon>
        <taxon>Atheliales</taxon>
        <taxon>Atheliaceae</taxon>
        <taxon>Athelia</taxon>
    </lineage>
</organism>
<dbReference type="InterPro" id="IPR024535">
    <property type="entry name" value="RHGA/B-epi-like_pectate_lyase"/>
</dbReference>
<dbReference type="OrthoDB" id="1046782at2759"/>
<name>A0A166TKQ2_9AGAM</name>
<dbReference type="EMBL" id="KV417492">
    <property type="protein sequence ID" value="KZP30720.1"/>
    <property type="molecule type" value="Genomic_DNA"/>
</dbReference>
<dbReference type="STRING" id="436010.A0A166TKQ2"/>
<dbReference type="Pfam" id="PF12708">
    <property type="entry name" value="Pect-lyase_RHGA_epim"/>
    <property type="match status" value="2"/>
</dbReference>
<dbReference type="InterPro" id="IPR012334">
    <property type="entry name" value="Pectin_lyas_fold"/>
</dbReference>
<dbReference type="PANTHER" id="PTHR33928">
    <property type="entry name" value="POLYGALACTURONASE QRT3"/>
    <property type="match status" value="1"/>
</dbReference>
<dbReference type="InterPro" id="IPR039279">
    <property type="entry name" value="QRT3-like"/>
</dbReference>
<accession>A0A166TKQ2</accession>
<evidence type="ECO:0000313" key="5">
    <source>
        <dbReference type="Proteomes" id="UP000076532"/>
    </source>
</evidence>
<feature type="region of interest" description="Disordered" evidence="1">
    <location>
        <begin position="477"/>
        <end position="505"/>
    </location>
</feature>
<proteinExistence type="predicted"/>
<feature type="domain" description="Rhamnogalacturonase A/B/Epimerase-like pectate lyase" evidence="3">
    <location>
        <begin position="412"/>
        <end position="481"/>
    </location>
</feature>
<evidence type="ECO:0000259" key="3">
    <source>
        <dbReference type="Pfam" id="PF12708"/>
    </source>
</evidence>
<keyword evidence="4" id="KW-0378">Hydrolase</keyword>
<dbReference type="Proteomes" id="UP000076532">
    <property type="component" value="Unassembled WGS sequence"/>
</dbReference>
<reference evidence="4 5" key="1">
    <citation type="journal article" date="2016" name="Mol. Biol. Evol.">
        <title>Comparative Genomics of Early-Diverging Mushroom-Forming Fungi Provides Insights into the Origins of Lignocellulose Decay Capabilities.</title>
        <authorList>
            <person name="Nagy L.G."/>
            <person name="Riley R."/>
            <person name="Tritt A."/>
            <person name="Adam C."/>
            <person name="Daum C."/>
            <person name="Floudas D."/>
            <person name="Sun H."/>
            <person name="Yadav J.S."/>
            <person name="Pangilinan J."/>
            <person name="Larsson K.H."/>
            <person name="Matsuura K."/>
            <person name="Barry K."/>
            <person name="Labutti K."/>
            <person name="Kuo R."/>
            <person name="Ohm R.A."/>
            <person name="Bhattacharya S.S."/>
            <person name="Shirouzu T."/>
            <person name="Yoshinaga Y."/>
            <person name="Martin F.M."/>
            <person name="Grigoriev I.V."/>
            <person name="Hibbett D.S."/>
        </authorList>
    </citation>
    <scope>NUCLEOTIDE SEQUENCE [LARGE SCALE GENOMIC DNA]</scope>
    <source>
        <strain evidence="4 5">CBS 109695</strain>
    </source>
</reference>
<protein>
    <submittedName>
        <fullName evidence="4">Glycoside hydrolase family 55 protein</fullName>
    </submittedName>
</protein>